<protein>
    <recommendedName>
        <fullName evidence="2">Enhanced disease resistance 4-like N-terminal domain-containing protein</fullName>
    </recommendedName>
</protein>
<dbReference type="OrthoDB" id="1930285at2759"/>
<dbReference type="GO" id="GO:1900150">
    <property type="term" value="P:regulation of defense response to fungus"/>
    <property type="evidence" value="ECO:0007669"/>
    <property type="project" value="InterPro"/>
</dbReference>
<evidence type="ECO:0000256" key="1">
    <source>
        <dbReference type="SAM" id="MobiDB-lite"/>
    </source>
</evidence>
<name>A0A5J5ATS9_9ASTE</name>
<gene>
    <name evidence="3" type="ORF">F0562_031397</name>
</gene>
<evidence type="ECO:0000313" key="3">
    <source>
        <dbReference type="EMBL" id="KAA8533880.1"/>
    </source>
</evidence>
<evidence type="ECO:0000313" key="4">
    <source>
        <dbReference type="Proteomes" id="UP000325577"/>
    </source>
</evidence>
<dbReference type="InterPro" id="IPR055126">
    <property type="entry name" value="EDR4-like_N"/>
</dbReference>
<dbReference type="InterPro" id="IPR040244">
    <property type="entry name" value="EDR4-like"/>
</dbReference>
<accession>A0A5J5ATS9</accession>
<feature type="compositionally biased region" description="Polar residues" evidence="1">
    <location>
        <begin position="56"/>
        <end position="69"/>
    </location>
</feature>
<feature type="region of interest" description="Disordered" evidence="1">
    <location>
        <begin position="50"/>
        <end position="77"/>
    </location>
</feature>
<keyword evidence="4" id="KW-1185">Reference proteome</keyword>
<dbReference type="AlphaFoldDB" id="A0A5J5ATS9"/>
<dbReference type="PANTHER" id="PTHR31105">
    <property type="entry name" value="EXTRA-LARGE G-PROTEIN-LIKE"/>
    <property type="match status" value="1"/>
</dbReference>
<organism evidence="3 4">
    <name type="scientific">Nyssa sinensis</name>
    <dbReference type="NCBI Taxonomy" id="561372"/>
    <lineage>
        <taxon>Eukaryota</taxon>
        <taxon>Viridiplantae</taxon>
        <taxon>Streptophyta</taxon>
        <taxon>Embryophyta</taxon>
        <taxon>Tracheophyta</taxon>
        <taxon>Spermatophyta</taxon>
        <taxon>Magnoliopsida</taxon>
        <taxon>eudicotyledons</taxon>
        <taxon>Gunneridae</taxon>
        <taxon>Pentapetalae</taxon>
        <taxon>asterids</taxon>
        <taxon>Cornales</taxon>
        <taxon>Nyssaceae</taxon>
        <taxon>Nyssa</taxon>
    </lineage>
</organism>
<dbReference type="PANTHER" id="PTHR31105:SF38">
    <property type="entry name" value="PROTEIN ENHANCED DISEASE RESISTANCE 4"/>
    <property type="match status" value="1"/>
</dbReference>
<dbReference type="EMBL" id="CM018041">
    <property type="protein sequence ID" value="KAA8533880.1"/>
    <property type="molecule type" value="Genomic_DNA"/>
</dbReference>
<reference evidence="3 4" key="1">
    <citation type="submission" date="2019-09" db="EMBL/GenBank/DDBJ databases">
        <title>A chromosome-level genome assembly of the Chinese tupelo Nyssa sinensis.</title>
        <authorList>
            <person name="Yang X."/>
            <person name="Kang M."/>
            <person name="Yang Y."/>
            <person name="Xiong H."/>
            <person name="Wang M."/>
            <person name="Zhang Z."/>
            <person name="Wang Z."/>
            <person name="Wu H."/>
            <person name="Ma T."/>
            <person name="Liu J."/>
            <person name="Xi Z."/>
        </authorList>
    </citation>
    <scope>NUCLEOTIDE SEQUENCE [LARGE SCALE GENOMIC DNA]</scope>
    <source>
        <strain evidence="3">J267</strain>
        <tissue evidence="3">Leaf</tissue>
    </source>
</reference>
<dbReference type="Pfam" id="PF22910">
    <property type="entry name" value="EDR4-like_1st"/>
    <property type="match status" value="1"/>
</dbReference>
<feature type="domain" description="Enhanced disease resistance 4-like N-terminal" evidence="2">
    <location>
        <begin position="8"/>
        <end position="37"/>
    </location>
</feature>
<sequence>MTSQMTPKVRLVRCRQVLPKVAEVPVYTCGVCGTILQDIDQKNKLEHVSEDKEAGSLNQQATLPSTEALDNSGRDRK</sequence>
<evidence type="ECO:0000259" key="2">
    <source>
        <dbReference type="Pfam" id="PF22910"/>
    </source>
</evidence>
<proteinExistence type="predicted"/>
<dbReference type="Proteomes" id="UP000325577">
    <property type="component" value="Linkage Group LG18"/>
</dbReference>